<dbReference type="Gene3D" id="3.40.630.30">
    <property type="match status" value="1"/>
</dbReference>
<dbReference type="EMBL" id="LT629688">
    <property type="protein sequence ID" value="SDD33092.1"/>
    <property type="molecule type" value="Genomic_DNA"/>
</dbReference>
<feature type="domain" description="N-acetyltransferase" evidence="1">
    <location>
        <begin position="11"/>
        <end position="182"/>
    </location>
</feature>
<dbReference type="OrthoDB" id="3533156at2"/>
<reference evidence="2 3" key="1">
    <citation type="submission" date="2016-10" db="EMBL/GenBank/DDBJ databases">
        <authorList>
            <person name="de Groot N.N."/>
        </authorList>
    </citation>
    <scope>NUCLEOTIDE SEQUENCE [LARGE SCALE GENOMIC DNA]</scope>
    <source>
        <strain evidence="2 3">MON 2.2</strain>
    </source>
</reference>
<evidence type="ECO:0000259" key="1">
    <source>
        <dbReference type="PROSITE" id="PS51186"/>
    </source>
</evidence>
<dbReference type="PANTHER" id="PTHR43792">
    <property type="entry name" value="GNAT FAMILY, PUTATIVE (AFU_ORTHOLOGUE AFUA_3G00765)-RELATED-RELATED"/>
    <property type="match status" value="1"/>
</dbReference>
<keyword evidence="3" id="KW-1185">Reference proteome</keyword>
<proteinExistence type="predicted"/>
<dbReference type="InterPro" id="IPR016181">
    <property type="entry name" value="Acyl_CoA_acyltransferase"/>
</dbReference>
<dbReference type="PANTHER" id="PTHR43792:SF16">
    <property type="entry name" value="N-ACETYLTRANSFERASE DOMAIN-CONTAINING PROTEIN"/>
    <property type="match status" value="1"/>
</dbReference>
<dbReference type="InterPro" id="IPR000182">
    <property type="entry name" value="GNAT_dom"/>
</dbReference>
<name>A0A1G6TV93_9ACTN</name>
<dbReference type="AlphaFoldDB" id="A0A1G6TV93"/>
<dbReference type="RefSeq" id="WP_157676956.1">
    <property type="nucleotide sequence ID" value="NZ_LT629688.1"/>
</dbReference>
<evidence type="ECO:0000313" key="3">
    <source>
        <dbReference type="Proteomes" id="UP000198546"/>
    </source>
</evidence>
<dbReference type="InterPro" id="IPR051531">
    <property type="entry name" value="N-acetyltransferase"/>
</dbReference>
<protein>
    <submittedName>
        <fullName evidence="2">Protein N-acetyltransferase, RimJ/RimL family</fullName>
    </submittedName>
</protein>
<dbReference type="PROSITE" id="PS51186">
    <property type="entry name" value="GNAT"/>
    <property type="match status" value="1"/>
</dbReference>
<dbReference type="GO" id="GO:0016747">
    <property type="term" value="F:acyltransferase activity, transferring groups other than amino-acyl groups"/>
    <property type="evidence" value="ECO:0007669"/>
    <property type="project" value="InterPro"/>
</dbReference>
<accession>A0A1G6TV93</accession>
<dbReference type="Proteomes" id="UP000198546">
    <property type="component" value="Chromosome i"/>
</dbReference>
<organism evidence="2 3">
    <name type="scientific">Auraticoccus monumenti</name>
    <dbReference type="NCBI Taxonomy" id="675864"/>
    <lineage>
        <taxon>Bacteria</taxon>
        <taxon>Bacillati</taxon>
        <taxon>Actinomycetota</taxon>
        <taxon>Actinomycetes</taxon>
        <taxon>Propionibacteriales</taxon>
        <taxon>Propionibacteriaceae</taxon>
        <taxon>Auraticoccus</taxon>
    </lineage>
</organism>
<gene>
    <name evidence="2" type="ORF">SAMN04489747_0720</name>
</gene>
<sequence>MTRPVLTTSRIRLEPMTSGHLPLLVELDADAEVLQHILGRARSVEEARAYWAPVCADRDADAVGLGWWVGRSVGDDAFLGWWDLSPARPVPAAPASAEAGWRLARRHWRQGYAAEGAWALLEHGFATVALQEVWAETMAVNEPSRRVMTRLGMSHRRTEHREGNEPLLAADRGPVVYSITREDWLTDRAAPPPTKP</sequence>
<keyword evidence="2" id="KW-0808">Transferase</keyword>
<dbReference type="SUPFAM" id="SSF55729">
    <property type="entry name" value="Acyl-CoA N-acyltransferases (Nat)"/>
    <property type="match status" value="1"/>
</dbReference>
<evidence type="ECO:0000313" key="2">
    <source>
        <dbReference type="EMBL" id="SDD33092.1"/>
    </source>
</evidence>
<dbReference type="Pfam" id="PF13302">
    <property type="entry name" value="Acetyltransf_3"/>
    <property type="match status" value="1"/>
</dbReference>
<dbReference type="STRING" id="675864.SAMN04489747_0720"/>